<keyword evidence="2" id="KW-0175">Coiled coil</keyword>
<sequence length="1124" mass="125665">MHQNQKEGTIANHVSEALASFRDLKKSLSRFDTSDEDVKVDAPSDLLSKAEDDFTRFKMWVGNQAAHQSGPASLDHRLREAPHLQQQVIYLLSDMLESLGDSVRLVLGNFNKEHADETSYDGQDDEIESDFSDSDIDDGPSASSLSTLLADVGEAIDCLLRLSVAIANPAPHERFRRLGAGPSEDVSFYEPHDIAYVRDKFPNISDDLSKNLGKFITRRRQFFKYRKAHHIRLTAGLEYMVSDEQTDAARTEVIQKTVASSLPEQFKTMLDFDPQANVIDEDIRSDTGMSQTSYATSAGFLPSGLDDKLQEPPLPLRVPPLPSTAENGIFVCPFCYRMISAKSRRAWKRHVFGDLRPYTCLLSPCTESNTDFDRRHNFQSHVLKYHWKSWSCPFKCEGSFSSAAELAQHVKAQHLQSGTEDEIRAVVSFGEESALGDTGNECLVCGLTVCGVKKYIKHVGRHLEQLALFALPSLDGEEELDDAESDEQNSAKSSLGANSSHDSSEALSPDLKPPGPIRTGTLDEEEVGGSSGDGYSIIEQRTAQIKAGKQPATPISSNDEALGVFPTNRDATNKTPDDTYQTEYQRVVSLMAFIEEHALAELRRLNAEFSDIRINDETKDGDLSLIYLKTTQLLDNMARAKKNALNQIDQLTMENVGKPSSEANRILRFIDTARKNLQQKMLMIEKEIDELTEGQADNLFNKRQEDAGTFEQRALQEELEARLEALGPEAEDKAGSDTEPKAPINPSQAADYGRRPSPPFSLDPSLEMLSLNDNENRGESITEENKNIKEDTQSRVEMADQKQLETHFAALQAREEEAVERRMKELRLDEEKRAQEHARAMAEAEEKARLRFEAEMKAAEDRRKAEAEARIQAEEEVRKRFEAAIKAAEEQRQAEERARAKREARLKFEAELRAAEEKRLKDEEERKRAEGLARVRFEKALQEEAEAKAAAAKKAQEEAERLMRVEQEAKAAAAAKAVKEAKKKAQPPLKFKDAVGRIFHFPFHLVETWAGMEELIKQAFLQVDILGPHIMEGHYDLLGPDGEIILPSVWGEMVQPGWVVTMQMWPMVPKFATSKLTAPTTSQTSPKVPHPATPANVQDSKVSMAGRNTSSPVNIESRPDNSGG</sequence>
<keyword evidence="6" id="KW-1185">Reference proteome</keyword>
<feature type="region of interest" description="Disordered" evidence="3">
    <location>
        <begin position="115"/>
        <end position="139"/>
    </location>
</feature>
<proteinExistence type="predicted"/>
<dbReference type="GO" id="GO:0008270">
    <property type="term" value="F:zinc ion binding"/>
    <property type="evidence" value="ECO:0007669"/>
    <property type="project" value="UniProtKB-KW"/>
</dbReference>
<feature type="region of interest" description="Disordered" evidence="3">
    <location>
        <begin position="478"/>
        <end position="577"/>
    </location>
</feature>
<dbReference type="Proteomes" id="UP000605986">
    <property type="component" value="Unassembled WGS sequence"/>
</dbReference>
<name>A0A8H4K8S2_9HYPO</name>
<dbReference type="PROSITE" id="PS50157">
    <property type="entry name" value="ZINC_FINGER_C2H2_2"/>
    <property type="match status" value="1"/>
</dbReference>
<keyword evidence="1" id="KW-0479">Metal-binding</keyword>
<keyword evidence="1" id="KW-0863">Zinc-finger</keyword>
<dbReference type="InterPro" id="IPR058925">
    <property type="entry name" value="zf-C2H2_AcuF"/>
</dbReference>
<feature type="region of interest" description="Disordered" evidence="3">
    <location>
        <begin position="1078"/>
        <end position="1124"/>
    </location>
</feature>
<evidence type="ECO:0000313" key="5">
    <source>
        <dbReference type="EMBL" id="KAF4445872.1"/>
    </source>
</evidence>
<gene>
    <name evidence="5" type="ORF">F53441_10434</name>
</gene>
<dbReference type="Pfam" id="PF26082">
    <property type="entry name" value="zf-C2H2_AcuF"/>
    <property type="match status" value="1"/>
</dbReference>
<feature type="compositionally biased region" description="Acidic residues" evidence="3">
    <location>
        <begin position="478"/>
        <end position="487"/>
    </location>
</feature>
<evidence type="ECO:0000256" key="2">
    <source>
        <dbReference type="SAM" id="Coils"/>
    </source>
</evidence>
<feature type="compositionally biased region" description="Polar residues" evidence="3">
    <location>
        <begin position="1095"/>
        <end position="1114"/>
    </location>
</feature>
<dbReference type="InterPro" id="IPR013087">
    <property type="entry name" value="Znf_C2H2_type"/>
</dbReference>
<dbReference type="AlphaFoldDB" id="A0A8H4K8S2"/>
<organism evidence="5 6">
    <name type="scientific">Fusarium austroafricanum</name>
    <dbReference type="NCBI Taxonomy" id="2364996"/>
    <lineage>
        <taxon>Eukaryota</taxon>
        <taxon>Fungi</taxon>
        <taxon>Dikarya</taxon>
        <taxon>Ascomycota</taxon>
        <taxon>Pezizomycotina</taxon>
        <taxon>Sordariomycetes</taxon>
        <taxon>Hypocreomycetidae</taxon>
        <taxon>Hypocreales</taxon>
        <taxon>Nectriaceae</taxon>
        <taxon>Fusarium</taxon>
        <taxon>Fusarium concolor species complex</taxon>
    </lineage>
</organism>
<dbReference type="Pfam" id="PF22893">
    <property type="entry name" value="ULD_2"/>
    <property type="match status" value="1"/>
</dbReference>
<feature type="compositionally biased region" description="Basic and acidic residues" evidence="3">
    <location>
        <begin position="730"/>
        <end position="740"/>
    </location>
</feature>
<feature type="compositionally biased region" description="Acidic residues" evidence="3">
    <location>
        <begin position="118"/>
        <end position="138"/>
    </location>
</feature>
<protein>
    <submittedName>
        <fullName evidence="5">Transcription factor</fullName>
    </submittedName>
</protein>
<dbReference type="OrthoDB" id="6133115at2759"/>
<feature type="coiled-coil region" evidence="2">
    <location>
        <begin position="634"/>
        <end position="694"/>
    </location>
</feature>
<evidence type="ECO:0000256" key="3">
    <source>
        <dbReference type="SAM" id="MobiDB-lite"/>
    </source>
</evidence>
<keyword evidence="1" id="KW-0862">Zinc</keyword>
<evidence type="ECO:0000259" key="4">
    <source>
        <dbReference type="PROSITE" id="PS50157"/>
    </source>
</evidence>
<dbReference type="SMART" id="SM00355">
    <property type="entry name" value="ZnF_C2H2"/>
    <property type="match status" value="3"/>
</dbReference>
<dbReference type="EMBL" id="JAADJG010000496">
    <property type="protein sequence ID" value="KAF4445872.1"/>
    <property type="molecule type" value="Genomic_DNA"/>
</dbReference>
<feature type="domain" description="C2H2-type" evidence="4">
    <location>
        <begin position="390"/>
        <end position="419"/>
    </location>
</feature>
<evidence type="ECO:0000256" key="1">
    <source>
        <dbReference type="PROSITE-ProRule" id="PRU00042"/>
    </source>
</evidence>
<comment type="caution">
    <text evidence="5">The sequence shown here is derived from an EMBL/GenBank/DDBJ whole genome shotgun (WGS) entry which is preliminary data.</text>
</comment>
<dbReference type="InterPro" id="IPR054464">
    <property type="entry name" value="ULD_fung"/>
</dbReference>
<feature type="coiled-coil region" evidence="2">
    <location>
        <begin position="827"/>
        <end position="984"/>
    </location>
</feature>
<evidence type="ECO:0000313" key="6">
    <source>
        <dbReference type="Proteomes" id="UP000605986"/>
    </source>
</evidence>
<reference evidence="5" key="1">
    <citation type="submission" date="2020-01" db="EMBL/GenBank/DDBJ databases">
        <title>Identification and distribution of gene clusters putatively required for synthesis of sphingolipid metabolism inhibitors in phylogenetically diverse species of the filamentous fungus Fusarium.</title>
        <authorList>
            <person name="Kim H.-S."/>
            <person name="Busman M."/>
            <person name="Brown D.W."/>
            <person name="Divon H."/>
            <person name="Uhlig S."/>
            <person name="Proctor R.H."/>
        </authorList>
    </citation>
    <scope>NUCLEOTIDE SEQUENCE</scope>
    <source>
        <strain evidence="5">NRRL 53441</strain>
    </source>
</reference>
<dbReference type="PROSITE" id="PS00028">
    <property type="entry name" value="ZINC_FINGER_C2H2_1"/>
    <property type="match status" value="1"/>
</dbReference>
<feature type="compositionally biased region" description="Polar residues" evidence="3">
    <location>
        <begin position="488"/>
        <end position="501"/>
    </location>
</feature>
<feature type="region of interest" description="Disordered" evidence="3">
    <location>
        <begin position="728"/>
        <end position="767"/>
    </location>
</feature>
<dbReference type="PANTHER" id="PTHR35391:SF7">
    <property type="entry name" value="C2H2-TYPE DOMAIN-CONTAINING PROTEIN"/>
    <property type="match status" value="1"/>
</dbReference>
<dbReference type="PANTHER" id="PTHR35391">
    <property type="entry name" value="C2H2-TYPE DOMAIN-CONTAINING PROTEIN-RELATED"/>
    <property type="match status" value="1"/>
</dbReference>
<accession>A0A8H4K8S2</accession>